<dbReference type="EMBL" id="SACT01000006">
    <property type="protein sequence ID" value="RVT50088.1"/>
    <property type="molecule type" value="Genomic_DNA"/>
</dbReference>
<dbReference type="AlphaFoldDB" id="A0A437JSR7"/>
<organism evidence="3 4">
    <name type="scientific">Rubrivivax albus</name>
    <dbReference type="NCBI Taxonomy" id="2499835"/>
    <lineage>
        <taxon>Bacteria</taxon>
        <taxon>Pseudomonadati</taxon>
        <taxon>Pseudomonadota</taxon>
        <taxon>Betaproteobacteria</taxon>
        <taxon>Burkholderiales</taxon>
        <taxon>Sphaerotilaceae</taxon>
        <taxon>Rubrivivax</taxon>
    </lineage>
</organism>
<comment type="caution">
    <text evidence="3">The sequence shown here is derived from an EMBL/GenBank/DDBJ whole genome shotgun (WGS) entry which is preliminary data.</text>
</comment>
<dbReference type="Proteomes" id="UP000288178">
    <property type="component" value="Unassembled WGS sequence"/>
</dbReference>
<feature type="compositionally biased region" description="Low complexity" evidence="1">
    <location>
        <begin position="85"/>
        <end position="96"/>
    </location>
</feature>
<protein>
    <submittedName>
        <fullName evidence="3">TIGR04438 family Trp-rich protein</fullName>
    </submittedName>
</protein>
<evidence type="ECO:0000256" key="1">
    <source>
        <dbReference type="SAM" id="MobiDB-lite"/>
    </source>
</evidence>
<dbReference type="RefSeq" id="WP_128199598.1">
    <property type="nucleotide sequence ID" value="NZ_SACT01000006.1"/>
</dbReference>
<feature type="transmembrane region" description="Helical" evidence="2">
    <location>
        <begin position="26"/>
        <end position="43"/>
    </location>
</feature>
<proteinExistence type="predicted"/>
<evidence type="ECO:0000313" key="3">
    <source>
        <dbReference type="EMBL" id="RVT50088.1"/>
    </source>
</evidence>
<feature type="compositionally biased region" description="Basic and acidic residues" evidence="1">
    <location>
        <begin position="58"/>
        <end position="70"/>
    </location>
</feature>
<evidence type="ECO:0000313" key="4">
    <source>
        <dbReference type="Proteomes" id="UP000288178"/>
    </source>
</evidence>
<gene>
    <name evidence="3" type="ORF">ENE75_17395</name>
</gene>
<keyword evidence="2" id="KW-1133">Transmembrane helix</keyword>
<name>A0A437JSR7_9BURK</name>
<evidence type="ECO:0000256" key="2">
    <source>
        <dbReference type="SAM" id="Phobius"/>
    </source>
</evidence>
<feature type="compositionally biased region" description="Pro residues" evidence="1">
    <location>
        <begin position="97"/>
        <end position="111"/>
    </location>
</feature>
<dbReference type="InterPro" id="IPR031044">
    <property type="entry name" value="Small_Trp_rich"/>
</dbReference>
<accession>A0A437JSR7</accession>
<keyword evidence="4" id="KW-1185">Reference proteome</keyword>
<feature type="region of interest" description="Disordered" evidence="1">
    <location>
        <begin position="58"/>
        <end position="127"/>
    </location>
</feature>
<keyword evidence="2" id="KW-0812">Transmembrane</keyword>
<dbReference type="NCBIfam" id="TIGR04438">
    <property type="entry name" value="small_Trp_rich"/>
    <property type="match status" value="1"/>
</dbReference>
<dbReference type="OrthoDB" id="8689816at2"/>
<feature type="compositionally biased region" description="Basic and acidic residues" evidence="1">
    <location>
        <begin position="113"/>
        <end position="127"/>
    </location>
</feature>
<sequence>MAFLLLGLALLALKFAEIGPVAQWSWWVVLAPFGLAVAWWAYADSTGLTQRRAIAKMDKRKAERRQRDMEALGLGIQRDKRTRRAPAASAASTRPATPRPAAAPSPAPAPPSRFEDEPVATRRDPEL</sequence>
<keyword evidence="2" id="KW-0472">Membrane</keyword>
<reference evidence="3 4" key="1">
    <citation type="submission" date="2019-01" db="EMBL/GenBank/DDBJ databases">
        <authorList>
            <person name="Chen W.-M."/>
        </authorList>
    </citation>
    <scope>NUCLEOTIDE SEQUENCE [LARGE SCALE GENOMIC DNA]</scope>
    <source>
        <strain evidence="3 4">ICH-3</strain>
    </source>
</reference>